<dbReference type="Pfam" id="PF04892">
    <property type="entry name" value="VanZ"/>
    <property type="match status" value="1"/>
</dbReference>
<feature type="transmembrane region" description="Helical" evidence="1">
    <location>
        <begin position="85"/>
        <end position="101"/>
    </location>
</feature>
<feature type="domain" description="VanZ-like" evidence="2">
    <location>
        <begin position="8"/>
        <end position="137"/>
    </location>
</feature>
<evidence type="ECO:0000313" key="3">
    <source>
        <dbReference type="EMBL" id="NNU78181.1"/>
    </source>
</evidence>
<feature type="transmembrane region" description="Helical" evidence="1">
    <location>
        <begin position="7"/>
        <end position="25"/>
    </location>
</feature>
<feature type="transmembrane region" description="Helical" evidence="1">
    <location>
        <begin position="37"/>
        <end position="59"/>
    </location>
</feature>
<dbReference type="AlphaFoldDB" id="A0A7Y3WUH2"/>
<gene>
    <name evidence="3" type="ORF">HLQ16_19905</name>
</gene>
<dbReference type="NCBIfam" id="NF037970">
    <property type="entry name" value="vanZ_1"/>
    <property type="match status" value="1"/>
</dbReference>
<organism evidence="3 4">
    <name type="scientific">Clostridium estertheticum</name>
    <dbReference type="NCBI Taxonomy" id="238834"/>
    <lineage>
        <taxon>Bacteria</taxon>
        <taxon>Bacillati</taxon>
        <taxon>Bacillota</taxon>
        <taxon>Clostridia</taxon>
        <taxon>Eubacteriales</taxon>
        <taxon>Clostridiaceae</taxon>
        <taxon>Clostridium</taxon>
    </lineage>
</organism>
<name>A0A7Y3WUH2_9CLOT</name>
<proteinExistence type="predicted"/>
<reference evidence="3 4" key="1">
    <citation type="submission" date="2020-05" db="EMBL/GenBank/DDBJ databases">
        <title>Complete genome of Clostridium estertheticum subspecies estertheticum, isolated from Vacuum packed lamb meat from New Zealand imported to Switzerland.</title>
        <authorList>
            <person name="Wambui J."/>
            <person name="Stevens M.J.A."/>
            <person name="Stephan R."/>
        </authorList>
    </citation>
    <scope>NUCLEOTIDE SEQUENCE [LARGE SCALE GENOMIC DNA]</scope>
    <source>
        <strain evidence="3 4">CEST001</strain>
    </source>
</reference>
<keyword evidence="1" id="KW-0812">Transmembrane</keyword>
<dbReference type="EMBL" id="JABEYB010000019">
    <property type="protein sequence ID" value="NNU78181.1"/>
    <property type="molecule type" value="Genomic_DNA"/>
</dbReference>
<dbReference type="PIRSF" id="PIRSF019083">
    <property type="entry name" value="UCP019083_VanZ"/>
    <property type="match status" value="1"/>
</dbReference>
<keyword evidence="1" id="KW-0472">Membrane</keyword>
<comment type="caution">
    <text evidence="3">The sequence shown here is derived from an EMBL/GenBank/DDBJ whole genome shotgun (WGS) entry which is preliminary data.</text>
</comment>
<dbReference type="RefSeq" id="WP_171298767.1">
    <property type="nucleotide sequence ID" value="NZ_CP087098.1"/>
</dbReference>
<accession>A0A7Y3WUH2</accession>
<evidence type="ECO:0000313" key="4">
    <source>
        <dbReference type="Proteomes" id="UP000531659"/>
    </source>
</evidence>
<protein>
    <submittedName>
        <fullName evidence="3">VanZ family protein</fullName>
    </submittedName>
</protein>
<sequence>MRKKHLNWILVIGWMMVIFIFSSQVGDVSNENNKFVIYVFNLLGLNLNNIFGTLSDFIVRKASHFTEYFILYMLIYRAMNKSKKIDMKIFITSILIVFLYACSDEFHQSFVPGRGPAFRDVMVDTCGGLTALLFIYIRVTFKKRPASSNKVLTKLK</sequence>
<keyword evidence="1" id="KW-1133">Transmembrane helix</keyword>
<dbReference type="Proteomes" id="UP000531659">
    <property type="component" value="Unassembled WGS sequence"/>
</dbReference>
<evidence type="ECO:0000259" key="2">
    <source>
        <dbReference type="Pfam" id="PF04892"/>
    </source>
</evidence>
<dbReference type="InterPro" id="IPR006976">
    <property type="entry name" value="VanZ-like"/>
</dbReference>
<evidence type="ECO:0000256" key="1">
    <source>
        <dbReference type="SAM" id="Phobius"/>
    </source>
</evidence>
<feature type="transmembrane region" description="Helical" evidence="1">
    <location>
        <begin position="121"/>
        <end position="141"/>
    </location>
</feature>
<dbReference type="InterPro" id="IPR016747">
    <property type="entry name" value="Phosphotransbutyrylase"/>
</dbReference>